<name>A0A6J4L7T6_9CYAN</name>
<gene>
    <name evidence="1" type="ORF">AVDCRST_MAG84-1569</name>
</gene>
<accession>A0A6J4L7T6</accession>
<dbReference type="PROSITE" id="PS51257">
    <property type="entry name" value="PROKAR_LIPOPROTEIN"/>
    <property type="match status" value="1"/>
</dbReference>
<evidence type="ECO:0000313" key="1">
    <source>
        <dbReference type="EMBL" id="CAA9324938.1"/>
    </source>
</evidence>
<reference evidence="1" key="1">
    <citation type="submission" date="2020-02" db="EMBL/GenBank/DDBJ databases">
        <authorList>
            <person name="Meier V. D."/>
        </authorList>
    </citation>
    <scope>NUCLEOTIDE SEQUENCE</scope>
    <source>
        <strain evidence="1">AVDCRST_MAG84</strain>
    </source>
</reference>
<sequence length="59" mass="6365">MRLELFNYLTIIQSCSLASRTIAPTDLTQYGCKPPIAVALSNHGLDKSCSPQSAPLESI</sequence>
<proteinExistence type="predicted"/>
<dbReference type="EMBL" id="CADCTZ010000248">
    <property type="protein sequence ID" value="CAA9324938.1"/>
    <property type="molecule type" value="Genomic_DNA"/>
</dbReference>
<protein>
    <submittedName>
        <fullName evidence="1">Uncharacterized protein</fullName>
    </submittedName>
</protein>
<dbReference type="AlphaFoldDB" id="A0A6J4L7T6"/>
<organism evidence="1">
    <name type="scientific">uncultured Microcoleus sp</name>
    <dbReference type="NCBI Taxonomy" id="259945"/>
    <lineage>
        <taxon>Bacteria</taxon>
        <taxon>Bacillati</taxon>
        <taxon>Cyanobacteriota</taxon>
        <taxon>Cyanophyceae</taxon>
        <taxon>Oscillatoriophycideae</taxon>
        <taxon>Oscillatoriales</taxon>
        <taxon>Microcoleaceae</taxon>
        <taxon>Microcoleus</taxon>
        <taxon>environmental samples</taxon>
    </lineage>
</organism>